<dbReference type="KEGG" id="gtt:GUITHDRAFT_62224"/>
<evidence type="ECO:0000313" key="3">
    <source>
        <dbReference type="EnsemblProtists" id="EKX41963"/>
    </source>
</evidence>
<dbReference type="EMBL" id="JH993020">
    <property type="protein sequence ID" value="EKX41963.1"/>
    <property type="molecule type" value="Genomic_DNA"/>
</dbReference>
<feature type="non-terminal residue" evidence="2">
    <location>
        <position position="1"/>
    </location>
</feature>
<reference evidence="2 4" key="1">
    <citation type="journal article" date="2012" name="Nature">
        <title>Algal genomes reveal evolutionary mosaicism and the fate of nucleomorphs.</title>
        <authorList>
            <consortium name="DOE Joint Genome Institute"/>
            <person name="Curtis B.A."/>
            <person name="Tanifuji G."/>
            <person name="Burki F."/>
            <person name="Gruber A."/>
            <person name="Irimia M."/>
            <person name="Maruyama S."/>
            <person name="Arias M.C."/>
            <person name="Ball S.G."/>
            <person name="Gile G.H."/>
            <person name="Hirakawa Y."/>
            <person name="Hopkins J.F."/>
            <person name="Kuo A."/>
            <person name="Rensing S.A."/>
            <person name="Schmutz J."/>
            <person name="Symeonidi A."/>
            <person name="Elias M."/>
            <person name="Eveleigh R.J."/>
            <person name="Herman E.K."/>
            <person name="Klute M.J."/>
            <person name="Nakayama T."/>
            <person name="Obornik M."/>
            <person name="Reyes-Prieto A."/>
            <person name="Armbrust E.V."/>
            <person name="Aves S.J."/>
            <person name="Beiko R.G."/>
            <person name="Coutinho P."/>
            <person name="Dacks J.B."/>
            <person name="Durnford D.G."/>
            <person name="Fast N.M."/>
            <person name="Green B.R."/>
            <person name="Grisdale C.J."/>
            <person name="Hempel F."/>
            <person name="Henrissat B."/>
            <person name="Hoppner M.P."/>
            <person name="Ishida K."/>
            <person name="Kim E."/>
            <person name="Koreny L."/>
            <person name="Kroth P.G."/>
            <person name="Liu Y."/>
            <person name="Malik S.B."/>
            <person name="Maier U.G."/>
            <person name="McRose D."/>
            <person name="Mock T."/>
            <person name="Neilson J.A."/>
            <person name="Onodera N.T."/>
            <person name="Poole A.M."/>
            <person name="Pritham E.J."/>
            <person name="Richards T.A."/>
            <person name="Rocap G."/>
            <person name="Roy S.W."/>
            <person name="Sarai C."/>
            <person name="Schaack S."/>
            <person name="Shirato S."/>
            <person name="Slamovits C.H."/>
            <person name="Spencer D.F."/>
            <person name="Suzuki S."/>
            <person name="Worden A.Z."/>
            <person name="Zauner S."/>
            <person name="Barry K."/>
            <person name="Bell C."/>
            <person name="Bharti A.K."/>
            <person name="Crow J.A."/>
            <person name="Grimwood J."/>
            <person name="Kramer R."/>
            <person name="Lindquist E."/>
            <person name="Lucas S."/>
            <person name="Salamov A."/>
            <person name="McFadden G.I."/>
            <person name="Lane C.E."/>
            <person name="Keeling P.J."/>
            <person name="Gray M.W."/>
            <person name="Grigoriev I.V."/>
            <person name="Archibald J.M."/>
        </authorList>
    </citation>
    <scope>NUCLEOTIDE SEQUENCE</scope>
    <source>
        <strain evidence="2 4">CCMP2712</strain>
    </source>
</reference>
<dbReference type="GO" id="GO:0005737">
    <property type="term" value="C:cytoplasm"/>
    <property type="evidence" value="ECO:0007669"/>
    <property type="project" value="TreeGrafter"/>
</dbReference>
<sequence length="185" mass="21076">LVLVRHGQAQHNPRAEAARSQGCSHEEFINLMRADDAFDADLTSIGIEQAEKTREDFARMNMTMDLIVASSLTRAIDTANIVFPQHLHAQAERCSLDDLREISGLLLNAKRRSRRELMDRNPTWNFEQVKTEEDELWTEELGEQPVESCVERGYQALLWLLQREEKKIAVVAHGGIFSFLLSSPS</sequence>
<accession>L1J0A8</accession>
<dbReference type="PANTHER" id="PTHR48100">
    <property type="entry name" value="BROAD-SPECIFICITY PHOSPHATASE YOR283W-RELATED"/>
    <property type="match status" value="1"/>
</dbReference>
<dbReference type="OMA" id="RLGNDCH"/>
<dbReference type="Proteomes" id="UP000011087">
    <property type="component" value="Unassembled WGS sequence"/>
</dbReference>
<organism evidence="2">
    <name type="scientific">Guillardia theta (strain CCMP2712)</name>
    <name type="common">Cryptophyte</name>
    <dbReference type="NCBI Taxonomy" id="905079"/>
    <lineage>
        <taxon>Eukaryota</taxon>
        <taxon>Cryptophyceae</taxon>
        <taxon>Pyrenomonadales</taxon>
        <taxon>Geminigeraceae</taxon>
        <taxon>Guillardia</taxon>
    </lineage>
</organism>
<dbReference type="GO" id="GO:0016791">
    <property type="term" value="F:phosphatase activity"/>
    <property type="evidence" value="ECO:0007669"/>
    <property type="project" value="TreeGrafter"/>
</dbReference>
<dbReference type="OrthoDB" id="496981at2759"/>
<feature type="binding site" evidence="1">
    <location>
        <position position="74"/>
    </location>
    <ligand>
        <name>substrate</name>
    </ligand>
</feature>
<gene>
    <name evidence="2" type="ORF">GUITHDRAFT_62224</name>
</gene>
<dbReference type="AlphaFoldDB" id="L1J0A8"/>
<dbReference type="InterPro" id="IPR029033">
    <property type="entry name" value="His_PPase_superfam"/>
</dbReference>
<dbReference type="Pfam" id="PF00300">
    <property type="entry name" value="His_Phos_1"/>
    <property type="match status" value="1"/>
</dbReference>
<dbReference type="InterPro" id="IPR013078">
    <property type="entry name" value="His_Pase_superF_clade-1"/>
</dbReference>
<dbReference type="SMART" id="SM00855">
    <property type="entry name" value="PGAM"/>
    <property type="match status" value="1"/>
</dbReference>
<protein>
    <recommendedName>
        <fullName evidence="5">Phosphoglycerate mutase</fullName>
    </recommendedName>
</protein>
<name>L1J0A8_GUITC</name>
<keyword evidence="4" id="KW-1185">Reference proteome</keyword>
<evidence type="ECO:0000313" key="4">
    <source>
        <dbReference type="Proteomes" id="UP000011087"/>
    </source>
</evidence>
<evidence type="ECO:0000256" key="1">
    <source>
        <dbReference type="PIRSR" id="PIRSR613078-2"/>
    </source>
</evidence>
<dbReference type="CDD" id="cd07067">
    <property type="entry name" value="HP_PGM_like"/>
    <property type="match status" value="1"/>
</dbReference>
<evidence type="ECO:0008006" key="5">
    <source>
        <dbReference type="Google" id="ProtNLM"/>
    </source>
</evidence>
<reference evidence="4" key="2">
    <citation type="submission" date="2012-11" db="EMBL/GenBank/DDBJ databases">
        <authorList>
            <person name="Kuo A."/>
            <person name="Curtis B.A."/>
            <person name="Tanifuji G."/>
            <person name="Burki F."/>
            <person name="Gruber A."/>
            <person name="Irimia M."/>
            <person name="Maruyama S."/>
            <person name="Arias M.C."/>
            <person name="Ball S.G."/>
            <person name="Gile G.H."/>
            <person name="Hirakawa Y."/>
            <person name="Hopkins J.F."/>
            <person name="Rensing S.A."/>
            <person name="Schmutz J."/>
            <person name="Symeonidi A."/>
            <person name="Elias M."/>
            <person name="Eveleigh R.J."/>
            <person name="Herman E.K."/>
            <person name="Klute M.J."/>
            <person name="Nakayama T."/>
            <person name="Obornik M."/>
            <person name="Reyes-Prieto A."/>
            <person name="Armbrust E.V."/>
            <person name="Aves S.J."/>
            <person name="Beiko R.G."/>
            <person name="Coutinho P."/>
            <person name="Dacks J.B."/>
            <person name="Durnford D.G."/>
            <person name="Fast N.M."/>
            <person name="Green B.R."/>
            <person name="Grisdale C."/>
            <person name="Hempe F."/>
            <person name="Henrissat B."/>
            <person name="Hoppner M.P."/>
            <person name="Ishida K.-I."/>
            <person name="Kim E."/>
            <person name="Koreny L."/>
            <person name="Kroth P.G."/>
            <person name="Liu Y."/>
            <person name="Malik S.-B."/>
            <person name="Maier U.G."/>
            <person name="McRose D."/>
            <person name="Mock T."/>
            <person name="Neilson J.A."/>
            <person name="Onodera N.T."/>
            <person name="Poole A.M."/>
            <person name="Pritham E.J."/>
            <person name="Richards T.A."/>
            <person name="Rocap G."/>
            <person name="Roy S.W."/>
            <person name="Sarai C."/>
            <person name="Schaack S."/>
            <person name="Shirato S."/>
            <person name="Slamovits C.H."/>
            <person name="Spencer D.F."/>
            <person name="Suzuki S."/>
            <person name="Worden A.Z."/>
            <person name="Zauner S."/>
            <person name="Barry K."/>
            <person name="Bell C."/>
            <person name="Bharti A.K."/>
            <person name="Crow J.A."/>
            <person name="Grimwood J."/>
            <person name="Kramer R."/>
            <person name="Lindquist E."/>
            <person name="Lucas S."/>
            <person name="Salamov A."/>
            <person name="McFadden G.I."/>
            <person name="Lane C.E."/>
            <person name="Keeling P.J."/>
            <person name="Gray M.W."/>
            <person name="Grigoriev I.V."/>
            <person name="Archibald J.M."/>
        </authorList>
    </citation>
    <scope>NUCLEOTIDE SEQUENCE</scope>
    <source>
        <strain evidence="4">CCMP2712</strain>
    </source>
</reference>
<proteinExistence type="predicted"/>
<feature type="non-terminal residue" evidence="2">
    <location>
        <position position="185"/>
    </location>
</feature>
<reference evidence="3" key="3">
    <citation type="submission" date="2016-03" db="UniProtKB">
        <authorList>
            <consortium name="EnsemblProtists"/>
        </authorList>
    </citation>
    <scope>IDENTIFICATION</scope>
</reference>
<dbReference type="Gene3D" id="3.40.50.1240">
    <property type="entry name" value="Phosphoglycerate mutase-like"/>
    <property type="match status" value="1"/>
</dbReference>
<dbReference type="eggNOG" id="KOG4754">
    <property type="taxonomic scope" value="Eukaryota"/>
</dbReference>
<dbReference type="SUPFAM" id="SSF53254">
    <property type="entry name" value="Phosphoglycerate mutase-like"/>
    <property type="match status" value="1"/>
</dbReference>
<dbReference type="PANTHER" id="PTHR48100:SF1">
    <property type="entry name" value="HISTIDINE PHOSPHATASE FAMILY PROTEIN-RELATED"/>
    <property type="match status" value="1"/>
</dbReference>
<dbReference type="RefSeq" id="XP_005828943.1">
    <property type="nucleotide sequence ID" value="XM_005828886.1"/>
</dbReference>
<evidence type="ECO:0000313" key="2">
    <source>
        <dbReference type="EMBL" id="EKX41963.1"/>
    </source>
</evidence>
<dbReference type="GeneID" id="17298500"/>
<dbReference type="EnsemblProtists" id="EKX41963">
    <property type="protein sequence ID" value="EKX41963"/>
    <property type="gene ID" value="GUITHDRAFT_62224"/>
</dbReference>
<dbReference type="HOGENOM" id="CLU_039184_1_2_1"/>
<dbReference type="InterPro" id="IPR050275">
    <property type="entry name" value="PGM_Phosphatase"/>
</dbReference>
<dbReference type="PaxDb" id="55529-EKX41963"/>